<dbReference type="PANTHER" id="PTHR30024:SF46">
    <property type="entry name" value="ABC TRANSPORTER, SUBSTRATE-BINDING LIPOPROTEIN"/>
    <property type="match status" value="1"/>
</dbReference>
<dbReference type="Pfam" id="PF13379">
    <property type="entry name" value="NMT1_2"/>
    <property type="match status" value="1"/>
</dbReference>
<reference evidence="1 2" key="1">
    <citation type="submission" date="2019-09" db="EMBL/GenBank/DDBJ databases">
        <title>Genome sequence of Rhodovastum atsumiense, a diverse member of the Acetobacteraceae family of non-sulfur purple photosynthetic bacteria.</title>
        <authorList>
            <person name="Meyer T."/>
            <person name="Kyndt J."/>
        </authorList>
    </citation>
    <scope>NUCLEOTIDE SEQUENCE [LARGE SCALE GENOMIC DNA]</scope>
    <source>
        <strain evidence="1 2">DSM 21279</strain>
    </source>
</reference>
<protein>
    <submittedName>
        <fullName evidence="1">ABC transporter substrate-binding protein</fullName>
    </submittedName>
</protein>
<gene>
    <name evidence="1" type="ORF">F1189_05530</name>
</gene>
<proteinExistence type="predicted"/>
<dbReference type="OrthoDB" id="9814375at2"/>
<dbReference type="EMBL" id="VWPK01000006">
    <property type="protein sequence ID" value="KAA5613518.1"/>
    <property type="molecule type" value="Genomic_DNA"/>
</dbReference>
<dbReference type="PIRSF" id="PIRSF027386">
    <property type="entry name" value="UCP027386_ABC_sbc_TM0202"/>
    <property type="match status" value="1"/>
</dbReference>
<accession>A0A5M6J1J4</accession>
<dbReference type="Gene3D" id="3.40.190.10">
    <property type="entry name" value="Periplasmic binding protein-like II"/>
    <property type="match status" value="2"/>
</dbReference>
<dbReference type="PANTHER" id="PTHR30024">
    <property type="entry name" value="ALIPHATIC SULFONATES-BINDING PROTEIN-RELATED"/>
    <property type="match status" value="1"/>
</dbReference>
<sequence length="329" mass="35368">MRDSVQRRHVLQGFLAGAIAGATRPARAAAVPGLEVLGAPNASTIVLVRMIESGALQPSAPGATFRLWRDPDELRAGVASGRTRLFSTPNHVPALFANRGVPVRLLAVISMGHLYIVAQDPAITSLAALRGQRVTAFFRNDMPDLVFRALLRREGLEPGRDVGIDYVATPMEAAQLAIAGRAPIALLSEPPATMAIAMAGHAGRTLHRAVNLQAEWGRHFGQPRIPMAGIALHQSLIDESPELLAALRQGLPEAAAWAQANPAEAGALAERRMDIRAPLFARALPHFSIGVYGARTLKAELMDFYRVLLELHPEAIGGRLPDDDFFLDL</sequence>
<evidence type="ECO:0000313" key="1">
    <source>
        <dbReference type="EMBL" id="KAA5613518.1"/>
    </source>
</evidence>
<dbReference type="Proteomes" id="UP000325255">
    <property type="component" value="Unassembled WGS sequence"/>
</dbReference>
<comment type="caution">
    <text evidence="1">The sequence shown here is derived from an EMBL/GenBank/DDBJ whole genome shotgun (WGS) entry which is preliminary data.</text>
</comment>
<evidence type="ECO:0000313" key="2">
    <source>
        <dbReference type="Proteomes" id="UP000325255"/>
    </source>
</evidence>
<dbReference type="InterPro" id="IPR006311">
    <property type="entry name" value="TAT_signal"/>
</dbReference>
<dbReference type="PROSITE" id="PS51318">
    <property type="entry name" value="TAT"/>
    <property type="match status" value="1"/>
</dbReference>
<dbReference type="InterPro" id="IPR027024">
    <property type="entry name" value="UCP027386_ABC_sbc_TM0202"/>
</dbReference>
<organism evidence="1 2">
    <name type="scientific">Rhodovastum atsumiense</name>
    <dbReference type="NCBI Taxonomy" id="504468"/>
    <lineage>
        <taxon>Bacteria</taxon>
        <taxon>Pseudomonadati</taxon>
        <taxon>Pseudomonadota</taxon>
        <taxon>Alphaproteobacteria</taxon>
        <taxon>Acetobacterales</taxon>
        <taxon>Acetobacteraceae</taxon>
        <taxon>Rhodovastum</taxon>
    </lineage>
</organism>
<dbReference type="SUPFAM" id="SSF53850">
    <property type="entry name" value="Periplasmic binding protein-like II"/>
    <property type="match status" value="1"/>
</dbReference>
<keyword evidence="2" id="KW-1185">Reference proteome</keyword>
<dbReference type="AlphaFoldDB" id="A0A5M6J1J4"/>
<name>A0A5M6J1J4_9PROT</name>